<dbReference type="EMBL" id="SGPJ01000290">
    <property type="protein sequence ID" value="THG95763.1"/>
    <property type="molecule type" value="Genomic_DNA"/>
</dbReference>
<accession>A0A4S4KCR9</accession>
<proteinExistence type="predicted"/>
<dbReference type="Proteomes" id="UP000309038">
    <property type="component" value="Unassembled WGS sequence"/>
</dbReference>
<evidence type="ECO:0000313" key="2">
    <source>
        <dbReference type="Proteomes" id="UP000309038"/>
    </source>
</evidence>
<sequence>MIPEIARFVRPSYGTITGSLSLSGTFSLTSNWDTGEFYYTVGTGDQHQEAARSDPGFGTGWQVTPHAEVQLNGNLAVHVIPTASLGINILNGRLNAQANLALDGSVYVELSASLTCAHVAVGDAVRLDASVTGTGFSYPGYNLFSLQHEWYSADVTFGTTKRDHVPTLAVDSLVSDELYGALPYSAYAYEHVYENQLFAMFISDVIVPFFPGLYGGTAARLRSNTFSNSGEAAL</sequence>
<reference evidence="1 2" key="1">
    <citation type="submission" date="2019-02" db="EMBL/GenBank/DDBJ databases">
        <title>Genome sequencing of the rare red list fungi Phlebia centrifuga.</title>
        <authorList>
            <person name="Buettner E."/>
            <person name="Kellner H."/>
        </authorList>
    </citation>
    <scope>NUCLEOTIDE SEQUENCE [LARGE SCALE GENOMIC DNA]</scope>
    <source>
        <strain evidence="1 2">DSM 108282</strain>
    </source>
</reference>
<protein>
    <submittedName>
        <fullName evidence="1">Uncharacterized protein</fullName>
    </submittedName>
</protein>
<keyword evidence="2" id="KW-1185">Reference proteome</keyword>
<dbReference type="AlphaFoldDB" id="A0A4S4KCR9"/>
<comment type="caution">
    <text evidence="1">The sequence shown here is derived from an EMBL/GenBank/DDBJ whole genome shotgun (WGS) entry which is preliminary data.</text>
</comment>
<evidence type="ECO:0000313" key="1">
    <source>
        <dbReference type="EMBL" id="THG95763.1"/>
    </source>
</evidence>
<name>A0A4S4KCR9_9APHY</name>
<gene>
    <name evidence="1" type="ORF">EW026_g5949</name>
</gene>
<organism evidence="1 2">
    <name type="scientific">Hermanssonia centrifuga</name>
    <dbReference type="NCBI Taxonomy" id="98765"/>
    <lineage>
        <taxon>Eukaryota</taxon>
        <taxon>Fungi</taxon>
        <taxon>Dikarya</taxon>
        <taxon>Basidiomycota</taxon>
        <taxon>Agaricomycotina</taxon>
        <taxon>Agaricomycetes</taxon>
        <taxon>Polyporales</taxon>
        <taxon>Meruliaceae</taxon>
        <taxon>Hermanssonia</taxon>
    </lineage>
</organism>